<dbReference type="InterPro" id="IPR045851">
    <property type="entry name" value="AMP-bd_C_sf"/>
</dbReference>
<dbReference type="PROSITE" id="PS00455">
    <property type="entry name" value="AMP_BINDING"/>
    <property type="match status" value="3"/>
</dbReference>
<dbReference type="SUPFAM" id="SSF53474">
    <property type="entry name" value="alpha/beta-Hydrolases"/>
    <property type="match status" value="1"/>
</dbReference>
<comment type="similarity">
    <text evidence="2">Belongs to the ATP-dependent AMP-binding enzyme family.</text>
</comment>
<evidence type="ECO:0000259" key="5">
    <source>
        <dbReference type="PROSITE" id="PS50075"/>
    </source>
</evidence>
<dbReference type="PROSITE" id="PS50075">
    <property type="entry name" value="CARRIER"/>
    <property type="match status" value="5"/>
</dbReference>
<dbReference type="PANTHER" id="PTHR45527:SF1">
    <property type="entry name" value="FATTY ACID SYNTHASE"/>
    <property type="match status" value="1"/>
</dbReference>
<sequence length="6000" mass="682563">MKSIKLTPYQSIFYYEWLNNPSRSDYNVVIDNTVTGKLDQQRYNDSFEQLLNEHFITRHVVQDTEHGLCWQLIEPVVNLTVFHDQPLTDEQIYALVTEPFDLHQGPLVRIHLIKLNEERYRMLFIFHHIVVDGISTEEIWDKWRKLYNGEVYQIPSLAEQTIMHQNLYQYFECLLSNNRDDMQHFWQQHLQNLHGVDLSFLQTNQRDNKSQPLSTLTEYVFSFDENTTKQVNRLRRQYKITPYLFGQLVMAILLNKMSSSNDIALAYPIAILEGKALLYGAHINTMIIDYRFNEQTTLASLIEQTLAFYKDLKTSHAKYLPINEIIRCSGDSSILNVAFAQTFYRDHEAGLIDVENETVNHDFQVDLASKLLFEQQEHNHQIHYRIRFDRHVLDRNLVNNFMGYYQTLFVDILNKLTSGNGHVAIDDITLIDPEYGLTLPIPSCVAPNVSPDVVAQFEYIAHQFPERLAIVYDDQTLTYQQLNEQANQLAHYLISQFKLKPDDLIALCLEKSTLMPICILAVLKSGAAYVPIDPNVPKQRLAYILQDTQAKVLLTQHCFIEALNEINDSQTLFIPIDRPDFNAKLSDYNNENLNQPLNPNQLAYIIYTSGTTGVPKGVMLEHQGLANLATMQAREFGLALSNKMVKNCLWYASYVFDAHVSELFTAIANGHVLHILAEQKRLDFHQLADYISAANIDIATIPPALLHKDLLLPLQTLVVAGESCNLEIMEQYHQQGTCVINAYGPTEATVCATLHHYQMGDNNLNIGLPLTNTQVHILNQRLEPVPPGVIGDLYLSGIGLARGYLNNTEQTDQVFITHQCNTAAQTTIRLYKTGDLARQMLDGTLEYAGRKDFQVKVRGFRIELAEIENCLTQMPQINQAIVLAQTLKSGLKCLTAYYLATSKIDESSMVTYLSEYLPDYMQPSYFVHLTQFPLTVNGKLDRTALPLPQLSTQTHYHGPTNEIEAALCQIYAQVLACDVVGIDDDFLKLGGDSISGILLVSKIRHQLQANVSIQDIFSHKTVRLLAKCVAASQVDQNPDIVAEKGQLTGTFKLLPIQQWFFERVERRQFLDINHWNQAFILHVPKLDLARLQQSLTLLFNYHDALRMIFSVDTDGNYNQHYRQEIGALPFDYIHLANSQYTEQQLFNQWQLGFDINHGPLCHIGYIESNDYSHAKLHFAFHHLIIDAISWHIIKQDLHKIYQYLTVNTDRVVNAVDILGEKSSSYRQWVAQLHDYSHVRDTQDEQTYWLNITQNIAAYCQHLKPLFTHKQLNYLTLTLDKSDTANLQTKVHRVLATQINDILLASFVSAFKAFSDIDEQYITLEGHGRESTSTRLDISRTVGWFTNMYPIHVSANADMLTNVAHVKDSLAAIPYRGIGFAPLFGYRQEMLAPISFNYLGQFDGASEQDWTFQFADVGESSSQHNLLTNLLSVDCGIIGGELKIKLSAYLDDVMLAQFAQHYLNHLQLTIDQLLSVDRQYLTLADIDHTISACQLTKIQHDTEVEDIYLANSLQEGFIYHAISQGQVDDAYRTQMCWDYDNAIDVPVLKTAWQLLQGHYASLRLRFNWDEELVQIIDKTAELNWSYHDITAQSAPQQQSFLADLRLQDRNLPYDLTIAGLFRVYLIKHSNLRYSCIFSTHHAIIDGWSNPIIIKAVHDIYLALISGQKVTLTPNKYYQNIQRYLQKNRAEHLSYWQQYISQQHTQEDLSLLLADQARGTILSHYKHITTPVKKTLVLDNHLYYDLKSITTEYALTMNAILQYCWHKVLSVYTGSENTLVGMVVAGRNLPVDGIEETVGLLINTLPLIVEHQHANSLLNAIQALQRDIQEANSRSNVNLASLQQSGERLFSSLFVFENYPMPENCLANALKINFLGAEEKQDYPLVVSVLEQEQQLNITLCYAGELFDSALIDSLLATFKQIVKQIAHDPLEQHNHIDYLDEQQQQKVIYDWNETHCDYCADQTVVSLFEQQVTQSSAHLAVMFNDISLTYAQLNEQANQLAHYLQITHQIQPNDFIGLYFDRSEKIVVSIFAVLKLGAVYVPMDPSAPDERNQFIMCDAKAKVILTEQAYYTTLCQFNSAVVVIDDPKVINDISAQRTSNPIHRIDSGDIAYCIYTSGTTGKPKGNLISHQNINRLVINPNYTEINSNDRLLAISGYQFDASIFDIFGALLNGATLVLLEKQKLLDLSAFNQLLADRQITQFFTPTAFFNSLVDAELIHLAQIDTIFVGGEALSVNHVNHFRKRYPNVKLLNVYGPTETTTYATAFLTNHQVAEFNATVPIGRPISNTCVYILNEQLKPVPVGAVGELYIGGAGVGQGYLNKPELTENVFISNPFQRNTNNPTNDNARMYKTGDLVRYLANGDIEYLGRNDSQVKIRGFRIELGEIESQLMTHPAIKQALIVAKESVQGGKQLVAYYVALHAIKREELFDYLSQRLPDYMLPVAFIYLEALPLTINGKIDRAALPTVNIDDSDNYVAPVSITEHQLTEVYSELLGININDISVTADFFRMGGNSILAIKLANRLSTRCSKSIHVADIFNYKTIRLLSQYIDTLSQASLKITVCNPASIQEQKLSFAQERLWFIDSYEGGSDAYNIPLTLVLKRQTSLTVLIKALNKVIERHEILRTVIKTNNQGEGYQQVLPAELVKISLTCQKCHNANELNDYLSLHAHNIFDLSEQIPLSVQAYQLEQTCYLSLVIHHIAFDGWSIELLSNELNHYYHFYDQPGKVLDLPDIPIQYKDFALWQRQYLQADQLQSQMDYWQSILHDYQPLNLALDYVRPLKFDYHGVDIHFNLTLETSQKLRQLAAQLNVSLYTVLLSGYYLLLNAFSNQSDIILGTPIAGRHYPGIENTLGFFVNTLVLRSQINAKDGVSDFIKATAQHLAQAQAHQDLPFEKLIDVLQIDKDASRHPLFQVMFGVQSFGAIDEYDSQSLFTPYQSPEMQYQVAKFDLSTMMDDSQDCIRGVFNYATALFKADTITKYISVYRHILDQLSELVSTQQQICHVNYLTTEQYQTIINDWNDTDCEFYADKTIVNLFEEQVTQFAYSPAVMFNDVTLTYAQLNQQANQLAHYLQTHYQIQPNDFIGLYLNRSEQIVIAMLAVLKAGGAYVPIDPDTPNERNAYIIDDAKVKAVITQTCYESKIKQFSPDVALIVIDQDNLHELISLQCHKNIISKTQPTDLAYAIYTSGTTGQPKGTLICHYNVNRLVINPRYTEITPSDRFLDISGYQFDASIYDIFGPLLNGASVVIAEKQRFLDLEQFNHLLVNYKISNCFITAAFFNILVDAGVKNLGLLKYILVGGEALSAYHVNQFRQQYPNVKLVNGYGPTETTTFAVTYQINTATQPFSVNVPIGRPINNTSLYILDPHLRPVPLGGIGELYIGGEGVGLGYLNNPELTAKVFIANPFQSEKQRTQGRNARLYKTGDLVRYLDNGIVEYLGRNDFQVKIRGFRIELAEIETQLAKHPQVKQALVIARNNSHGDKQLIAYYLALQPIENHQLQDYLAQFLPEYMIPAAFIQLDTLPLTLNGKVNLAALPTATLVADRQHVAAMSITEHRIAKLFSELLVLDTDNISINDDFFRLGGNSILAIKLANRITNSCRKSVHVADIFNYKTISRLSQYIDKIASQQRAILPQQVDCVEQQLLSFAQERLWFIDRYERGSNAYNIPLVLQLNQQLSLITLTQALNKILERHEILRTIIKTNSAGEGYQQVLPMERVKLNIEHKKCQHIDELNQAITTHIHQVFDLATDTPLSVQSYQLSAQTYLSLVIHHIAFDGWSIDLLIKELNYYYLLFNASKSEPDLPAVAIQYKDFALWQRQYLQGEHLQTQLDYWRNKLQDYQLLNLPLDHPRPKLMDYRGNDIHFSLTLETSQQLRQLAANLNVSLYTVLLSGYYLLLQAYSNQSDIILGTPIAGRQYADIENTMGFFVNTLVLRREIDEYMPLADFIRTTGQQLIEAQQYQDLPFEKLVDALSTTQDPSRHPIFQVMFGVQSFGSSINDCQSESLFTTYQTDCAQYQVAKFDLTTILDDSQDVIKGFFNYATALFNPETIARYIEVYSDILKQMGEAYLQQQPISQLRYLNDSSYDKVIHRWNQTQLDYPCDKTIAQMFEVQAARTPDNIAVVYENCRLTYQQLNERANQLATYLKQQFQIQPDDLVAICLDKTEQLIVSMLAVLKAGGAYVPLSPKLPSERQNWIVYDTCCKVVMTSSQHIDALSKSLKTTTTLLNLDDIDVRNNLNTIDINNLDCSATANDLAYIIYTSGTTGRPKGVMIEHHCVINATYIQRSVMGLAACAVDTTTQNILWYSDYTFDAHVLDVFTTLLTGNCLHIFAQDKCLDLQALIEYATEQHINYAFIPPALLDKTTIIPIDKILLGGESVSQQIVDHYLANKRQLINAYGPTEATIWVTYHHYRSGDINSNIGRPIYNASVYVLDRQLRPVPVGAFGELYIGGVGVARGYLNNSELTRRVFIDNPFQSEIQRLNGHNCRLYKTGDIVRYLEDGSLEYIGRNDFQVKIRGFRIELAEIEAQLIQYQVVKQALVLACDNAQGDKQLIAYYVADESIQTDDLIVHLKQSLPEYMIPASFIHLEELPLTLAGKVNRSQLPAVSFSPTTTCVKAVTQTEHIVTEVYSQLLALPTDSISITDDFFRMGGNSILAIKLATRLADKTAKAVHIADIFHYKTIQAISEYIDSAVSSQLVIKAPQVKQAQDQLLSFAQERLWFIDNYEGGSCAYNIPLTLQFTQDISFTVLAKALNKIVQRHEILRTIIKTNIDGVGYQYILSSDSVHIALDPILCQTTAELNAQMTAHINQIFDLTKQIPLSAQSYQLGEICYLSLVIHHIAFDGWSVDLLMKELNHYYHFFSSTDNQVELVPVNVQYKEFALWQRQYLQGVRLQSQLDYWYNRLVDYQPLNLPVDYPRPSQIDYRGADIGFHLTLETSQKLRQLAADLNVSLYTVLLSGYYLFLRAYSNQSDIILGTPIAGRHYSGIEDTMGFFVNTLTLRREIDPDQSVIDFIQATGILQHEAQQHQDLPFEKLVEALKIEKDTSRHPLFQVMFGLQSFGVIDQNEAKSIFMPYQASSGYNIAKFDLSTMLDDSQTIISGNFNYATSLFKAETITNYINVYCYILDQLSELANRNQTIKQLRYLDEVNYNKVIMQWNQTKQDYPHNKTIHQMFEEQVIRTPDNIAVIYEGEGLSYRQLNEQANQLAAYLRDNFAIQGDDLVALYLDRSLFMPIAILAILKSGGAYVPIDPLAPTDRSRYILTDTKAKVILTVTACYDKCLSLVAADQCVVDLQSTAIIAQVARYTANHLSPIATANNLAYVIYTSGTTGNPKGVMLEHRGVINRILWMHKAYPINPQDRILQKTNYTFDVSVWELFWANWYGACIVFSHSEHYKDNVYLATLIESEQVTVLHFVPSMLVAFVETIAAQPSLQAKLQKLKYLFCSGEALNLYEVQHCHRLLPNCQIHNLYGPTEATVDVLYYDCNEPGIKQVLIGKPIDNTSAYVLDDCLQAVPLGGIGELYVGGDGVARGYLHNPTLSNERFIANPFQTAQELQQQYNSRIYKTGDVVRYMQDGNIEYLGRNDFQVKIRGYRIELNEIEACLMNYFAINYAVVIAYERSVKDKYLVAYYVANCELDTQEIMSHLRQKLPEYMIPTAFVHLDALPVTSNGKLDRKQLPKPELTHSVVHVSPENEHEMILSEIFADTLNIAVGEISMTHNFFTLGGNSILAMKLNSRINQVFQVKLSLVDILNAHTIKALAIKLSTTDKLVFNPVIAMSAITDKPQLFMIHPGMGGCSVYLSLANRLAHHYCCYGVDSYNFYHENKIDHISQLARYYLSYIDKICDFNQPITLLGWSLGGQIALEIATMLEARNFTNIKICALDTWLLNQDDLNEDRPNIDLDQLMLELNIPKYLRANVVSVADVDMKLSLQPLSAKLKYTKVLLFKAMQEKGFGALHHKYTFNNIDAYLYSAEQLRVVPLSTDHYKILEKEQEIIDQLLNVLK</sequence>
<evidence type="ECO:0000256" key="3">
    <source>
        <dbReference type="ARBA" id="ARBA00022450"/>
    </source>
</evidence>
<dbReference type="CDD" id="cd19531">
    <property type="entry name" value="LCL_NRPS-like"/>
    <property type="match status" value="3"/>
</dbReference>
<feature type="domain" description="Carrier" evidence="5">
    <location>
        <begin position="958"/>
        <end position="1033"/>
    </location>
</feature>
<dbReference type="Gene3D" id="3.30.300.30">
    <property type="match status" value="5"/>
</dbReference>
<dbReference type="InterPro" id="IPR036736">
    <property type="entry name" value="ACP-like_sf"/>
</dbReference>
<dbReference type="SUPFAM" id="SSF47336">
    <property type="entry name" value="ACP-like"/>
    <property type="match status" value="5"/>
</dbReference>
<dbReference type="FunFam" id="3.30.300.30:FF:000010">
    <property type="entry name" value="Enterobactin synthetase component F"/>
    <property type="match status" value="4"/>
</dbReference>
<dbReference type="InterPro" id="IPR025110">
    <property type="entry name" value="AMP-bd_C"/>
</dbReference>
<dbReference type="SUPFAM" id="SSF52777">
    <property type="entry name" value="CoA-dependent acyltransferases"/>
    <property type="match status" value="12"/>
</dbReference>
<dbReference type="FunFam" id="2.30.38.10:FF:000001">
    <property type="entry name" value="Non-ribosomal peptide synthetase PvdI"/>
    <property type="match status" value="1"/>
</dbReference>
<dbReference type="InterPro" id="IPR010071">
    <property type="entry name" value="AA_adenyl_dom"/>
</dbReference>
<name>A0A495RJ82_9GAMM</name>
<dbReference type="Proteomes" id="UP000278542">
    <property type="component" value="Unassembled WGS sequence"/>
</dbReference>
<dbReference type="InterPro" id="IPR001242">
    <property type="entry name" value="Condensation_dom"/>
</dbReference>
<comment type="caution">
    <text evidence="6">The sequence shown here is derived from an EMBL/GenBank/DDBJ whole genome shotgun (WGS) entry which is preliminary data.</text>
</comment>
<reference evidence="6 7" key="1">
    <citation type="submission" date="2018-10" db="EMBL/GenBank/DDBJ databases">
        <title>Genomic Encyclopedia of Type Strains, Phase IV (KMG-IV): sequencing the most valuable type-strain genomes for metagenomic binning, comparative biology and taxonomic classification.</title>
        <authorList>
            <person name="Goeker M."/>
        </authorList>
    </citation>
    <scope>NUCLEOTIDE SEQUENCE [LARGE SCALE GENOMIC DNA]</scope>
    <source>
        <strain evidence="6 7">DSM 22228</strain>
    </source>
</reference>
<dbReference type="CDD" id="cd12117">
    <property type="entry name" value="A_NRPS_Srf_like"/>
    <property type="match status" value="2"/>
</dbReference>
<dbReference type="GO" id="GO:0005737">
    <property type="term" value="C:cytoplasm"/>
    <property type="evidence" value="ECO:0007669"/>
    <property type="project" value="TreeGrafter"/>
</dbReference>
<feature type="domain" description="Carrier" evidence="5">
    <location>
        <begin position="2476"/>
        <end position="2553"/>
    </location>
</feature>
<dbReference type="NCBIfam" id="TIGR01733">
    <property type="entry name" value="AA-adenyl-dom"/>
    <property type="match status" value="5"/>
</dbReference>
<comment type="cofactor">
    <cofactor evidence="1">
        <name>pantetheine 4'-phosphate</name>
        <dbReference type="ChEBI" id="CHEBI:47942"/>
    </cofactor>
</comment>
<dbReference type="InterPro" id="IPR020845">
    <property type="entry name" value="AMP-binding_CS"/>
</dbReference>
<dbReference type="GO" id="GO:0003824">
    <property type="term" value="F:catalytic activity"/>
    <property type="evidence" value="ECO:0007669"/>
    <property type="project" value="InterPro"/>
</dbReference>
<dbReference type="CDD" id="cd05930">
    <property type="entry name" value="A_NRPS"/>
    <property type="match status" value="3"/>
</dbReference>
<dbReference type="InterPro" id="IPR001031">
    <property type="entry name" value="Thioesterase"/>
</dbReference>
<dbReference type="Pfam" id="PF00501">
    <property type="entry name" value="AMP-binding"/>
    <property type="match status" value="5"/>
</dbReference>
<keyword evidence="7" id="KW-1185">Reference proteome</keyword>
<feature type="domain" description="Carrier" evidence="5">
    <location>
        <begin position="3546"/>
        <end position="3623"/>
    </location>
</feature>
<dbReference type="InterPro" id="IPR023213">
    <property type="entry name" value="CAT-like_dom_sf"/>
</dbReference>
<evidence type="ECO:0000256" key="4">
    <source>
        <dbReference type="ARBA" id="ARBA00022553"/>
    </source>
</evidence>
<evidence type="ECO:0000313" key="7">
    <source>
        <dbReference type="Proteomes" id="UP000278542"/>
    </source>
</evidence>
<dbReference type="FunFam" id="3.40.50.12780:FF:000012">
    <property type="entry name" value="Non-ribosomal peptide synthetase"/>
    <property type="match status" value="3"/>
</dbReference>
<keyword evidence="3" id="KW-0596">Phosphopantetheine</keyword>
<dbReference type="GO" id="GO:0043041">
    <property type="term" value="P:amino acid activation for nonribosomal peptide biosynthetic process"/>
    <property type="evidence" value="ECO:0007669"/>
    <property type="project" value="TreeGrafter"/>
</dbReference>
<dbReference type="Pfam" id="PF00550">
    <property type="entry name" value="PP-binding"/>
    <property type="match status" value="5"/>
</dbReference>
<dbReference type="InterPro" id="IPR000873">
    <property type="entry name" value="AMP-dep_synth/lig_dom"/>
</dbReference>
<dbReference type="Gene3D" id="3.40.50.980">
    <property type="match status" value="10"/>
</dbReference>
<gene>
    <name evidence="6" type="ORF">DES39_0805</name>
</gene>
<dbReference type="Gene3D" id="3.30.559.30">
    <property type="entry name" value="Nonribosomal peptide synthetase, condensation domain"/>
    <property type="match status" value="6"/>
</dbReference>
<dbReference type="Gene3D" id="1.10.1200.10">
    <property type="entry name" value="ACP-like"/>
    <property type="match status" value="4"/>
</dbReference>
<dbReference type="GO" id="GO:0031177">
    <property type="term" value="F:phosphopantetheine binding"/>
    <property type="evidence" value="ECO:0007669"/>
    <property type="project" value="InterPro"/>
</dbReference>
<dbReference type="FunFam" id="1.10.1200.10:FF:000005">
    <property type="entry name" value="Nonribosomal peptide synthetase 1"/>
    <property type="match status" value="1"/>
</dbReference>
<dbReference type="InterPro" id="IPR006162">
    <property type="entry name" value="Ppantetheine_attach_site"/>
</dbReference>
<accession>A0A495RJ82</accession>
<dbReference type="FunFam" id="3.40.50.980:FF:000002">
    <property type="entry name" value="Enterobactin synthetase component F"/>
    <property type="match status" value="1"/>
</dbReference>
<evidence type="ECO:0000256" key="2">
    <source>
        <dbReference type="ARBA" id="ARBA00006432"/>
    </source>
</evidence>
<dbReference type="GO" id="GO:0044550">
    <property type="term" value="P:secondary metabolite biosynthetic process"/>
    <property type="evidence" value="ECO:0007669"/>
    <property type="project" value="UniProtKB-ARBA"/>
</dbReference>
<feature type="domain" description="Carrier" evidence="5">
    <location>
        <begin position="4613"/>
        <end position="4690"/>
    </location>
</feature>
<dbReference type="RefSeq" id="WP_170143335.1">
    <property type="nucleotide sequence ID" value="NZ_RBWY01000001.1"/>
</dbReference>
<dbReference type="EMBL" id="RBWY01000001">
    <property type="protein sequence ID" value="RKS87567.1"/>
    <property type="molecule type" value="Genomic_DNA"/>
</dbReference>
<feature type="domain" description="Carrier" evidence="5">
    <location>
        <begin position="5687"/>
        <end position="5764"/>
    </location>
</feature>
<dbReference type="Gene3D" id="3.40.50.1820">
    <property type="entry name" value="alpha/beta hydrolase"/>
    <property type="match status" value="1"/>
</dbReference>
<dbReference type="Gene3D" id="2.30.38.10">
    <property type="entry name" value="Luciferase, Domain 3"/>
    <property type="match status" value="5"/>
</dbReference>
<dbReference type="InterPro" id="IPR020806">
    <property type="entry name" value="PKS_PP-bd"/>
</dbReference>
<dbReference type="Gene3D" id="3.30.559.10">
    <property type="entry name" value="Chloramphenicol acetyltransferase-like domain"/>
    <property type="match status" value="6"/>
</dbReference>
<dbReference type="PANTHER" id="PTHR45527">
    <property type="entry name" value="NONRIBOSOMAL PEPTIDE SYNTHETASE"/>
    <property type="match status" value="1"/>
</dbReference>
<organism evidence="6 7">
    <name type="scientific">Orbus hercynius</name>
    <dbReference type="NCBI Taxonomy" id="593135"/>
    <lineage>
        <taxon>Bacteria</taxon>
        <taxon>Pseudomonadati</taxon>
        <taxon>Pseudomonadota</taxon>
        <taxon>Gammaproteobacteria</taxon>
        <taxon>Orbales</taxon>
        <taxon>Orbaceae</taxon>
        <taxon>Orbus</taxon>
    </lineage>
</organism>
<dbReference type="InterPro" id="IPR009081">
    <property type="entry name" value="PP-bd_ACP"/>
</dbReference>
<proteinExistence type="inferred from homology"/>
<dbReference type="Pfam" id="PF00668">
    <property type="entry name" value="Condensation"/>
    <property type="match status" value="6"/>
</dbReference>
<dbReference type="InterPro" id="IPR029058">
    <property type="entry name" value="AB_hydrolase_fold"/>
</dbReference>
<dbReference type="FunFam" id="3.40.50.980:FF:000001">
    <property type="entry name" value="Non-ribosomal peptide synthetase"/>
    <property type="match status" value="5"/>
</dbReference>
<dbReference type="PROSITE" id="PS00012">
    <property type="entry name" value="PHOSPHOPANTETHEINE"/>
    <property type="match status" value="4"/>
</dbReference>
<dbReference type="SMART" id="SM00823">
    <property type="entry name" value="PKS_PP"/>
    <property type="match status" value="5"/>
</dbReference>
<evidence type="ECO:0000313" key="6">
    <source>
        <dbReference type="EMBL" id="RKS87567.1"/>
    </source>
</evidence>
<dbReference type="NCBIfam" id="NF003417">
    <property type="entry name" value="PRK04813.1"/>
    <property type="match status" value="5"/>
</dbReference>
<keyword evidence="4" id="KW-0597">Phosphoprotein</keyword>
<evidence type="ECO:0000256" key="1">
    <source>
        <dbReference type="ARBA" id="ARBA00001957"/>
    </source>
</evidence>
<protein>
    <submittedName>
        <fullName evidence="6">Non-ribosomal peptide synthase protein (TIGR01720 family)/amino acid adenylation domain-containing protein</fullName>
    </submittedName>
</protein>
<dbReference type="SUPFAM" id="SSF56801">
    <property type="entry name" value="Acetyl-CoA synthetase-like"/>
    <property type="match status" value="5"/>
</dbReference>
<dbReference type="Pfam" id="PF13193">
    <property type="entry name" value="AMP-binding_C"/>
    <property type="match status" value="4"/>
</dbReference>
<dbReference type="Pfam" id="PF00975">
    <property type="entry name" value="Thioesterase"/>
    <property type="match status" value="1"/>
</dbReference>